<dbReference type="Gene3D" id="3.55.50.30">
    <property type="match status" value="1"/>
</dbReference>
<comment type="caution">
    <text evidence="4">The sequence shown here is derived from an EMBL/GenBank/DDBJ whole genome shotgun (WGS) entry which is preliminary data.</text>
</comment>
<keyword evidence="5" id="KW-1185">Reference proteome</keyword>
<dbReference type="InterPro" id="IPR032508">
    <property type="entry name" value="FecR_C"/>
</dbReference>
<dbReference type="InterPro" id="IPR012373">
    <property type="entry name" value="Ferrdict_sens_TM"/>
</dbReference>
<protein>
    <submittedName>
        <fullName evidence="4">FecR family protein</fullName>
    </submittedName>
</protein>
<keyword evidence="1" id="KW-1133">Transmembrane helix</keyword>
<organism evidence="4 5">
    <name type="scientific">Sphingobacterium daejeonense</name>
    <dbReference type="NCBI Taxonomy" id="371142"/>
    <lineage>
        <taxon>Bacteria</taxon>
        <taxon>Pseudomonadati</taxon>
        <taxon>Bacteroidota</taxon>
        <taxon>Sphingobacteriia</taxon>
        <taxon>Sphingobacteriales</taxon>
        <taxon>Sphingobacteriaceae</taxon>
        <taxon>Sphingobacterium</taxon>
    </lineage>
</organism>
<dbReference type="EMBL" id="JBHTKY010000021">
    <property type="protein sequence ID" value="MFD1166644.1"/>
    <property type="molecule type" value="Genomic_DNA"/>
</dbReference>
<evidence type="ECO:0000313" key="4">
    <source>
        <dbReference type="EMBL" id="MFD1166644.1"/>
    </source>
</evidence>
<dbReference type="InterPro" id="IPR006860">
    <property type="entry name" value="FecR"/>
</dbReference>
<keyword evidence="1" id="KW-0472">Membrane</keyword>
<evidence type="ECO:0000313" key="5">
    <source>
        <dbReference type="Proteomes" id="UP001597205"/>
    </source>
</evidence>
<gene>
    <name evidence="4" type="ORF">ACFQ2C_13600</name>
</gene>
<dbReference type="Pfam" id="PF04773">
    <property type="entry name" value="FecR"/>
    <property type="match status" value="1"/>
</dbReference>
<dbReference type="RefSeq" id="WP_380897468.1">
    <property type="nucleotide sequence ID" value="NZ_JBHTKY010000021.1"/>
</dbReference>
<feature type="domain" description="Protein FecR C-terminal" evidence="3">
    <location>
        <begin position="312"/>
        <end position="381"/>
    </location>
</feature>
<dbReference type="Gene3D" id="2.60.120.1440">
    <property type="match status" value="1"/>
</dbReference>
<accession>A0ABW3RN52</accession>
<evidence type="ECO:0000256" key="1">
    <source>
        <dbReference type="SAM" id="Phobius"/>
    </source>
</evidence>
<sequence length="386" mass="45037">MSQKEKTITQLLIKYLNGKCSVKEIRKLNNWIMENEENRNLFKKFLNPEILQQDLDLLNSFDGETTWQKRFNQNKSLKQKHNLKWLAAACIILIGCLSLFHFNYSLFPISQTSHYADRKEVNDNDRKPALIGAELKFQNGESIVLNNPVKLKATGEIIDEANNITIDHSFPKDKIEWLEIKVPIAQYYNLTLPDSTLVTLNSNSTIRFPSKFIEKNREVFVEGEAFFDVKNNQNQLFIVNTNQANIQVLGTSFNVNNYNEKLITTLEKGKVNVQSKKDSRILKPSQKAIVKDNSIEILDANILKDLAWKNKKFHFENDRMEEILFQIQNWYGVKTDYKKFKNHQETFSGTINRDVNLSQFLEMLSKTSDYNFSILNNHLIIHNKHI</sequence>
<evidence type="ECO:0000259" key="3">
    <source>
        <dbReference type="Pfam" id="PF16344"/>
    </source>
</evidence>
<keyword evidence="1" id="KW-0812">Transmembrane</keyword>
<feature type="transmembrane region" description="Helical" evidence="1">
    <location>
        <begin position="85"/>
        <end position="104"/>
    </location>
</feature>
<dbReference type="Proteomes" id="UP001597205">
    <property type="component" value="Unassembled WGS sequence"/>
</dbReference>
<dbReference type="PIRSF" id="PIRSF018266">
    <property type="entry name" value="FecR"/>
    <property type="match status" value="1"/>
</dbReference>
<evidence type="ECO:0000259" key="2">
    <source>
        <dbReference type="Pfam" id="PF04773"/>
    </source>
</evidence>
<feature type="domain" description="FecR protein" evidence="2">
    <location>
        <begin position="185"/>
        <end position="272"/>
    </location>
</feature>
<reference evidence="5" key="1">
    <citation type="journal article" date="2019" name="Int. J. Syst. Evol. Microbiol.">
        <title>The Global Catalogue of Microorganisms (GCM) 10K type strain sequencing project: providing services to taxonomists for standard genome sequencing and annotation.</title>
        <authorList>
            <consortium name="The Broad Institute Genomics Platform"/>
            <consortium name="The Broad Institute Genome Sequencing Center for Infectious Disease"/>
            <person name="Wu L."/>
            <person name="Ma J."/>
        </authorList>
    </citation>
    <scope>NUCLEOTIDE SEQUENCE [LARGE SCALE GENOMIC DNA]</scope>
    <source>
        <strain evidence="5">CCUG 52468</strain>
    </source>
</reference>
<dbReference type="Pfam" id="PF16344">
    <property type="entry name" value="FecR_C"/>
    <property type="match status" value="1"/>
</dbReference>
<proteinExistence type="predicted"/>
<name>A0ABW3RN52_9SPHI</name>
<dbReference type="PANTHER" id="PTHR30273">
    <property type="entry name" value="PERIPLASMIC SIGNAL SENSOR AND SIGMA FACTOR ACTIVATOR FECR-RELATED"/>
    <property type="match status" value="1"/>
</dbReference>
<dbReference type="PANTHER" id="PTHR30273:SF2">
    <property type="entry name" value="PROTEIN FECR"/>
    <property type="match status" value="1"/>
</dbReference>